<keyword evidence="3" id="KW-1185">Reference proteome</keyword>
<organism evidence="2 3">
    <name type="scientific">Septoria linicola</name>
    <dbReference type="NCBI Taxonomy" id="215465"/>
    <lineage>
        <taxon>Eukaryota</taxon>
        <taxon>Fungi</taxon>
        <taxon>Dikarya</taxon>
        <taxon>Ascomycota</taxon>
        <taxon>Pezizomycotina</taxon>
        <taxon>Dothideomycetes</taxon>
        <taxon>Dothideomycetidae</taxon>
        <taxon>Mycosphaerellales</taxon>
        <taxon>Mycosphaerellaceae</taxon>
        <taxon>Septoria</taxon>
    </lineage>
</organism>
<evidence type="ECO:0000256" key="1">
    <source>
        <dbReference type="SAM" id="MobiDB-lite"/>
    </source>
</evidence>
<evidence type="ECO:0000313" key="3">
    <source>
        <dbReference type="Proteomes" id="UP001056384"/>
    </source>
</evidence>
<dbReference type="Proteomes" id="UP001056384">
    <property type="component" value="Chromosome 4"/>
</dbReference>
<name>A0A9Q9AW40_9PEZI</name>
<reference evidence="2" key="1">
    <citation type="submission" date="2022-06" db="EMBL/GenBank/DDBJ databases">
        <title>Complete genome sequences of two strains of the flax pathogen Septoria linicola.</title>
        <authorList>
            <person name="Lapalu N."/>
            <person name="Simon A."/>
            <person name="Demenou B."/>
            <person name="Paumier D."/>
            <person name="Guillot M.-P."/>
            <person name="Gout L."/>
            <person name="Valade R."/>
        </authorList>
    </citation>
    <scope>NUCLEOTIDE SEQUENCE</scope>
    <source>
        <strain evidence="2">SE15195</strain>
    </source>
</reference>
<gene>
    <name evidence="2" type="ORF">Slin15195_G062150</name>
</gene>
<dbReference type="OrthoDB" id="5337308at2759"/>
<sequence length="691" mass="77021">MGGLCGARGRAALLLSLSVIAALLFSRSFPNRYQLDRVHSRSLQPETNTTTWNAHRLDVRAPSKAIEPASKNLYDRSTNKGRTLMCWMRDPQLAGDKADSEWTKFEQLQEWGWRSSGGPPVIGPNYITETDPGLKALVGTEWGNGNTVRLVHSEGHDSVTEGGKTYHYPATDGNYENRFYYKQGVIIGDNNWGPKWHVNSGIDPWNKDEDRIPELNRLSDVWWLCWAKICSDSGTDTGTLKYMVQKAVVNDESQAVLASVLKTHWSGDSADVDAGRAPGWPGKVITRDMDGFAALVGTPNVWGIAYMLVQRSGSMGKKQIKSITAWDEKRILNIYQPNLIVELEDVIDDNNSRSLESSAELASPDKRAGSLGGQPPPTECRATSPASSAVRSSLVIRAPGQPVKSASDTIYEKAETKGQKLMCWMRDPNLAGDQGTSKWNKYEQLAEWGWTGHNGDPDPIKTNFRTENDPGMKSFVGASCPGGKKVVLQHKKDPTHSPVTVSGHTYHYPATNAEYQTNFYPERGVIVATYNWGPGYLVRSQMTSKGTNWDTDSDRMPDLNQLSDVWWLLWNKICEDEGVSPRNLQHVIRHSIVKDVTQQVLARVLRQHWPNEDATSAGRAPGWPGKVITKDMEGFAAIVGTNNVWGVPFMLIQRNRDLGKKQIKSITAWDEYPQDAFYQCNLAIELEDVED</sequence>
<dbReference type="AlphaFoldDB" id="A0A9Q9AW40"/>
<feature type="region of interest" description="Disordered" evidence="1">
    <location>
        <begin position="354"/>
        <end position="388"/>
    </location>
</feature>
<protein>
    <submittedName>
        <fullName evidence="2">Uncharacterized protein</fullName>
    </submittedName>
</protein>
<proteinExistence type="predicted"/>
<dbReference type="EMBL" id="CP099421">
    <property type="protein sequence ID" value="USW52896.1"/>
    <property type="molecule type" value="Genomic_DNA"/>
</dbReference>
<evidence type="ECO:0000313" key="2">
    <source>
        <dbReference type="EMBL" id="USW52896.1"/>
    </source>
</evidence>
<accession>A0A9Q9AW40</accession>